<dbReference type="InterPro" id="IPR052107">
    <property type="entry name" value="HEAT6"/>
</dbReference>
<feature type="region of interest" description="Disordered" evidence="1">
    <location>
        <begin position="69"/>
        <end position="133"/>
    </location>
</feature>
<evidence type="ECO:0000313" key="3">
    <source>
        <dbReference type="Proteomes" id="UP000585474"/>
    </source>
</evidence>
<protein>
    <submittedName>
        <fullName evidence="2">ARM repeat superfamily protein</fullName>
    </submittedName>
</protein>
<evidence type="ECO:0000313" key="2">
    <source>
        <dbReference type="EMBL" id="GFS44587.1"/>
    </source>
</evidence>
<name>A0A7J0DYY3_9ERIC</name>
<dbReference type="OrthoDB" id="1729744at2759"/>
<reference evidence="3" key="1">
    <citation type="submission" date="2019-07" db="EMBL/GenBank/DDBJ databases">
        <title>De Novo Assembly of kiwifruit Actinidia rufa.</title>
        <authorList>
            <person name="Sugita-Konishi S."/>
            <person name="Sato K."/>
            <person name="Mori E."/>
            <person name="Abe Y."/>
            <person name="Kisaki G."/>
            <person name="Hamano K."/>
            <person name="Suezawa K."/>
            <person name="Otani M."/>
            <person name="Fukuda T."/>
            <person name="Manabe T."/>
            <person name="Gomi K."/>
            <person name="Tabuchi M."/>
            <person name="Akimitsu K."/>
            <person name="Kataoka I."/>
        </authorList>
    </citation>
    <scope>NUCLEOTIDE SEQUENCE [LARGE SCALE GENOMIC DNA]</scope>
    <source>
        <strain evidence="3">cv. Fuchu</strain>
    </source>
</reference>
<organism evidence="2 3">
    <name type="scientific">Actinidia rufa</name>
    <dbReference type="NCBI Taxonomy" id="165716"/>
    <lineage>
        <taxon>Eukaryota</taxon>
        <taxon>Viridiplantae</taxon>
        <taxon>Streptophyta</taxon>
        <taxon>Embryophyta</taxon>
        <taxon>Tracheophyta</taxon>
        <taxon>Spermatophyta</taxon>
        <taxon>Magnoliopsida</taxon>
        <taxon>eudicotyledons</taxon>
        <taxon>Gunneridae</taxon>
        <taxon>Pentapetalae</taxon>
        <taxon>asterids</taxon>
        <taxon>Ericales</taxon>
        <taxon>Actinidiaceae</taxon>
        <taxon>Actinidia</taxon>
    </lineage>
</organism>
<gene>
    <name evidence="2" type="ORF">Acr_00g0091140</name>
</gene>
<dbReference type="Proteomes" id="UP000585474">
    <property type="component" value="Unassembled WGS sequence"/>
</dbReference>
<comment type="caution">
    <text evidence="2">The sequence shown here is derived from an EMBL/GenBank/DDBJ whole genome shotgun (WGS) entry which is preliminary data.</text>
</comment>
<dbReference type="PANTHER" id="PTHR13366">
    <property type="entry name" value="MALARIA ANTIGEN-RELATED"/>
    <property type="match status" value="1"/>
</dbReference>
<dbReference type="EMBL" id="BJWL01000440">
    <property type="protein sequence ID" value="GFS44587.1"/>
    <property type="molecule type" value="Genomic_DNA"/>
</dbReference>
<keyword evidence="3" id="KW-1185">Reference proteome</keyword>
<sequence>MCFVRSWSTESEANIMADLLSQNKVDEPAAGKPNSVSKERSHISSRRQQEAPEGCRKLQKAAKVLQEAPGARAAIDSPGQQGLQVGNKGLQGATRGSNTQQQEAARSNKVLKHPTQYSGAGRAAAGSGSGPRTSFGSDIKTASVFSILLLLLRDSPNYKIRIQAAAALAVPATVPDYGGSFSDVIQGVEHAIENLSSDQITPSSFRYRIALEKQLTSTMLHVLALASSASHQPIEDFLIKKASFLEEWFKVLSLSLEETSTELEAENNCRGNQKKEMISRAIRSLIKVYESRNHLVTAEKFDKLATSKP</sequence>
<dbReference type="AlphaFoldDB" id="A0A7J0DYY3"/>
<evidence type="ECO:0000256" key="1">
    <source>
        <dbReference type="SAM" id="MobiDB-lite"/>
    </source>
</evidence>
<feature type="compositionally biased region" description="Polar residues" evidence="1">
    <location>
        <begin position="94"/>
        <end position="105"/>
    </location>
</feature>
<feature type="region of interest" description="Disordered" evidence="1">
    <location>
        <begin position="20"/>
        <end position="57"/>
    </location>
</feature>
<accession>A0A7J0DYY3</accession>
<proteinExistence type="predicted"/>
<dbReference type="PANTHER" id="PTHR13366:SF0">
    <property type="entry name" value="HEAT REPEAT-CONTAINING PROTEIN 6"/>
    <property type="match status" value="1"/>
</dbReference>
<feature type="compositionally biased region" description="Basic and acidic residues" evidence="1">
    <location>
        <begin position="37"/>
        <end position="56"/>
    </location>
</feature>